<name>A0A3Q2HKG4_HORSE</name>
<dbReference type="Ensembl" id="ENSECAT00000050745.2">
    <property type="protein sequence ID" value="ENSECAP00000035200.2"/>
    <property type="gene ID" value="ENSECAG00000037499.3"/>
</dbReference>
<reference evidence="2" key="2">
    <citation type="submission" date="2025-08" db="UniProtKB">
        <authorList>
            <consortium name="Ensembl"/>
        </authorList>
    </citation>
    <scope>IDENTIFICATION</scope>
    <source>
        <strain evidence="2">Thoroughbred</strain>
    </source>
</reference>
<dbReference type="InParanoid" id="A0A3Q2HKG4"/>
<dbReference type="AlphaFoldDB" id="A0A3Q2HKG4"/>
<dbReference type="FunCoup" id="A0A3Q2HKG4">
    <property type="interactions" value="746"/>
</dbReference>
<dbReference type="GO" id="GO:0006355">
    <property type="term" value="P:regulation of DNA-templated transcription"/>
    <property type="evidence" value="ECO:0007669"/>
    <property type="project" value="InterPro"/>
</dbReference>
<reference evidence="2 3" key="1">
    <citation type="journal article" date="2009" name="Science">
        <title>Genome sequence, comparative analysis, and population genetics of the domestic horse.</title>
        <authorList>
            <consortium name="Broad Institute Genome Sequencing Platform"/>
            <consortium name="Broad Institute Whole Genome Assembly Team"/>
            <person name="Wade C.M."/>
            <person name="Giulotto E."/>
            <person name="Sigurdsson S."/>
            <person name="Zoli M."/>
            <person name="Gnerre S."/>
            <person name="Imsland F."/>
            <person name="Lear T.L."/>
            <person name="Adelson D.L."/>
            <person name="Bailey E."/>
            <person name="Bellone R.R."/>
            <person name="Bloecker H."/>
            <person name="Distl O."/>
            <person name="Edgar R.C."/>
            <person name="Garber M."/>
            <person name="Leeb T."/>
            <person name="Mauceli E."/>
            <person name="MacLeod J.N."/>
            <person name="Penedo M.C.T."/>
            <person name="Raison J.M."/>
            <person name="Sharpe T."/>
            <person name="Vogel J."/>
            <person name="Andersson L."/>
            <person name="Antczak D.F."/>
            <person name="Biagi T."/>
            <person name="Binns M.M."/>
            <person name="Chowdhary B.P."/>
            <person name="Coleman S.J."/>
            <person name="Della Valle G."/>
            <person name="Fryc S."/>
            <person name="Guerin G."/>
            <person name="Hasegawa T."/>
            <person name="Hill E.W."/>
            <person name="Jurka J."/>
            <person name="Kiialainen A."/>
            <person name="Lindgren G."/>
            <person name="Liu J."/>
            <person name="Magnani E."/>
            <person name="Mickelson J.R."/>
            <person name="Murray J."/>
            <person name="Nergadze S.G."/>
            <person name="Onofrio R."/>
            <person name="Pedroni S."/>
            <person name="Piras M.F."/>
            <person name="Raudsepp T."/>
            <person name="Rocchi M."/>
            <person name="Roeed K.H."/>
            <person name="Ryder O.A."/>
            <person name="Searle S."/>
            <person name="Skow L."/>
            <person name="Swinburne J.E."/>
            <person name="Syvaenen A.C."/>
            <person name="Tozaki T."/>
            <person name="Valberg S.J."/>
            <person name="Vaudin M."/>
            <person name="White J.R."/>
            <person name="Zody M.C."/>
            <person name="Lander E.S."/>
            <person name="Lindblad-Toh K."/>
        </authorList>
    </citation>
    <scope>NUCLEOTIDE SEQUENCE [LARGE SCALE GENOMIC DNA]</scope>
    <source>
        <strain evidence="2 3">Thoroughbred</strain>
    </source>
</reference>
<evidence type="ECO:0000313" key="2">
    <source>
        <dbReference type="Ensembl" id="ENSECAP00000035200.2"/>
    </source>
</evidence>
<dbReference type="InterPro" id="IPR036051">
    <property type="entry name" value="KRAB_dom_sf"/>
</dbReference>
<evidence type="ECO:0000313" key="3">
    <source>
        <dbReference type="Proteomes" id="UP000002281"/>
    </source>
</evidence>
<dbReference type="PANTHER" id="PTHR23232:SF102">
    <property type="entry name" value="KRAB DOMAIN-CONTAINING PROTEIN"/>
    <property type="match status" value="1"/>
</dbReference>
<dbReference type="Pfam" id="PF01352">
    <property type="entry name" value="KRAB"/>
    <property type="match status" value="1"/>
</dbReference>
<keyword evidence="3" id="KW-1185">Reference proteome</keyword>
<dbReference type="InterPro" id="IPR050169">
    <property type="entry name" value="Krueppel_C2H2_ZnF"/>
</dbReference>
<evidence type="ECO:0000259" key="1">
    <source>
        <dbReference type="PROSITE" id="PS50805"/>
    </source>
</evidence>
<dbReference type="SUPFAM" id="SSF109640">
    <property type="entry name" value="KRAB domain (Kruppel-associated box)"/>
    <property type="match status" value="1"/>
</dbReference>
<dbReference type="CDD" id="cd07765">
    <property type="entry name" value="KRAB_A-box"/>
    <property type="match status" value="1"/>
</dbReference>
<organism evidence="2 3">
    <name type="scientific">Equus caballus</name>
    <name type="common">Horse</name>
    <dbReference type="NCBI Taxonomy" id="9796"/>
    <lineage>
        <taxon>Eukaryota</taxon>
        <taxon>Metazoa</taxon>
        <taxon>Chordata</taxon>
        <taxon>Craniata</taxon>
        <taxon>Vertebrata</taxon>
        <taxon>Euteleostomi</taxon>
        <taxon>Mammalia</taxon>
        <taxon>Eutheria</taxon>
        <taxon>Laurasiatheria</taxon>
        <taxon>Perissodactyla</taxon>
        <taxon>Equidae</taxon>
        <taxon>Equus</taxon>
    </lineage>
</organism>
<dbReference type="PROSITE" id="PS50805">
    <property type="entry name" value="KRAB"/>
    <property type="match status" value="1"/>
</dbReference>
<dbReference type="Bgee" id="ENSECAG00000037499">
    <property type="expression patterns" value="Expressed in spinal cord and 22 other cell types or tissues"/>
</dbReference>
<sequence length="135" mass="15598">MAEEPKGPVSSCRSKTMAHGSLTFSDVAIAFSQQEWEGLNPVQKTLYQDVMMENYRNLLSLGHAISKPGVITLLEQGKEPWMVVREETRRWCPALFTIAKMWKPPKCPSMDERIKKMWCVYIYIHTHTQRNTAKP</sequence>
<protein>
    <recommendedName>
        <fullName evidence="1">KRAB domain-containing protein</fullName>
    </recommendedName>
</protein>
<dbReference type="PaxDb" id="9796-ENSECAP00000035200"/>
<reference evidence="2" key="3">
    <citation type="submission" date="2025-09" db="UniProtKB">
        <authorList>
            <consortium name="Ensembl"/>
        </authorList>
    </citation>
    <scope>IDENTIFICATION</scope>
    <source>
        <strain evidence="2">Thoroughbred</strain>
    </source>
</reference>
<dbReference type="GeneTree" id="ENSGT00940000163859"/>
<proteinExistence type="predicted"/>
<dbReference type="Gene3D" id="6.10.140.140">
    <property type="match status" value="1"/>
</dbReference>
<feature type="domain" description="KRAB" evidence="1">
    <location>
        <begin position="22"/>
        <end position="93"/>
    </location>
</feature>
<accession>A0A3Q2HKG4</accession>
<dbReference type="Proteomes" id="UP000002281">
    <property type="component" value="Chromosome 10"/>
</dbReference>
<dbReference type="InterPro" id="IPR001909">
    <property type="entry name" value="KRAB"/>
</dbReference>
<dbReference type="SMART" id="SM00349">
    <property type="entry name" value="KRAB"/>
    <property type="match status" value="1"/>
</dbReference>
<dbReference type="PANTHER" id="PTHR23232">
    <property type="entry name" value="KRAB DOMAIN C2H2 ZINC FINGER"/>
    <property type="match status" value="1"/>
</dbReference>